<proteinExistence type="predicted"/>
<keyword evidence="1" id="KW-0812">Transmembrane</keyword>
<reference evidence="2 3" key="1">
    <citation type="submission" date="2021-04" db="EMBL/GenBank/DDBJ databases">
        <authorList>
            <person name="Rodrigo-Torres L."/>
            <person name="Arahal R. D."/>
            <person name="Lucena T."/>
        </authorList>
    </citation>
    <scope>NUCLEOTIDE SEQUENCE [LARGE SCALE GENOMIC DNA]</scope>
    <source>
        <strain evidence="2 3">CECT 9623</strain>
    </source>
</reference>
<gene>
    <name evidence="2" type="ORF">DYBT9623_04443</name>
</gene>
<sequence length="119" mass="12703">MRQAAIILVLAVASMAGSFLESVIDSLGWPALTGIALTIFSGFLVFTIMTAQSPIKWNPIRISPDVAEHAMNVLTLIGVLIIFFVAAVILVAIAGTGPDQSFLESLLYLIKCLMILVDV</sequence>
<feature type="transmembrane region" description="Helical" evidence="1">
    <location>
        <begin position="72"/>
        <end position="94"/>
    </location>
</feature>
<keyword evidence="1" id="KW-0472">Membrane</keyword>
<feature type="transmembrane region" description="Helical" evidence="1">
    <location>
        <begin position="30"/>
        <end position="51"/>
    </location>
</feature>
<evidence type="ECO:0000313" key="2">
    <source>
        <dbReference type="EMBL" id="CAG5072906.1"/>
    </source>
</evidence>
<evidence type="ECO:0000256" key="1">
    <source>
        <dbReference type="SAM" id="Phobius"/>
    </source>
</evidence>
<keyword evidence="3" id="KW-1185">Reference proteome</keyword>
<organism evidence="2 3">
    <name type="scientific">Dyadobacter linearis</name>
    <dbReference type="NCBI Taxonomy" id="2823330"/>
    <lineage>
        <taxon>Bacteria</taxon>
        <taxon>Pseudomonadati</taxon>
        <taxon>Bacteroidota</taxon>
        <taxon>Cytophagia</taxon>
        <taxon>Cytophagales</taxon>
        <taxon>Spirosomataceae</taxon>
        <taxon>Dyadobacter</taxon>
    </lineage>
</organism>
<dbReference type="EMBL" id="CAJRAU010000007">
    <property type="protein sequence ID" value="CAG5072906.1"/>
    <property type="molecule type" value="Genomic_DNA"/>
</dbReference>
<dbReference type="Proteomes" id="UP000679725">
    <property type="component" value="Unassembled WGS sequence"/>
</dbReference>
<accession>A0ABM8UVR4</accession>
<protein>
    <submittedName>
        <fullName evidence="2">Uncharacterized protein</fullName>
    </submittedName>
</protein>
<evidence type="ECO:0000313" key="3">
    <source>
        <dbReference type="Proteomes" id="UP000679725"/>
    </source>
</evidence>
<name>A0ABM8UVR4_9BACT</name>
<comment type="caution">
    <text evidence="2">The sequence shown here is derived from an EMBL/GenBank/DDBJ whole genome shotgun (WGS) entry which is preliminary data.</text>
</comment>
<dbReference type="RefSeq" id="WP_215235722.1">
    <property type="nucleotide sequence ID" value="NZ_CAJRAU010000007.1"/>
</dbReference>
<keyword evidence="1" id="KW-1133">Transmembrane helix</keyword>